<protein>
    <submittedName>
        <fullName evidence="2">Uncharacterized protein</fullName>
    </submittedName>
</protein>
<evidence type="ECO:0000256" key="1">
    <source>
        <dbReference type="SAM" id="Phobius"/>
    </source>
</evidence>
<evidence type="ECO:0000313" key="3">
    <source>
        <dbReference type="Proteomes" id="UP000193335"/>
    </source>
</evidence>
<feature type="transmembrane region" description="Helical" evidence="1">
    <location>
        <begin position="108"/>
        <end position="130"/>
    </location>
</feature>
<dbReference type="EMBL" id="NAFL01000175">
    <property type="protein sequence ID" value="OSJ36760.1"/>
    <property type="molecule type" value="Genomic_DNA"/>
</dbReference>
<keyword evidence="1" id="KW-0812">Transmembrane</keyword>
<dbReference type="Proteomes" id="UP000193335">
    <property type="component" value="Unassembled WGS sequence"/>
</dbReference>
<evidence type="ECO:0000313" key="2">
    <source>
        <dbReference type="EMBL" id="OSJ36760.1"/>
    </source>
</evidence>
<dbReference type="RefSeq" id="WP_085398404.1">
    <property type="nucleotide sequence ID" value="NZ_NAFL01000175.1"/>
</dbReference>
<proteinExistence type="predicted"/>
<accession>A0A1Y2JX51</accession>
<feature type="transmembrane region" description="Helical" evidence="1">
    <location>
        <begin position="63"/>
        <end position="88"/>
    </location>
</feature>
<name>A0A1Y2JX51_BRAJP</name>
<organism evidence="2 3">
    <name type="scientific">Bradyrhizobium japonicum</name>
    <dbReference type="NCBI Taxonomy" id="375"/>
    <lineage>
        <taxon>Bacteria</taxon>
        <taxon>Pseudomonadati</taxon>
        <taxon>Pseudomonadota</taxon>
        <taxon>Alphaproteobacteria</taxon>
        <taxon>Hyphomicrobiales</taxon>
        <taxon>Nitrobacteraceae</taxon>
        <taxon>Bradyrhizobium</taxon>
    </lineage>
</organism>
<reference evidence="2 3" key="1">
    <citation type="submission" date="2017-03" db="EMBL/GenBank/DDBJ databases">
        <title>Whole genome sequences of fourteen strains of Bradyrhizobium canariense and one strain of Bradyrhizobium japonicum isolated from Lupinus (Papilionoideae: Genisteae) species in Algeria.</title>
        <authorList>
            <person name="Crovadore J."/>
            <person name="Chekireb D."/>
            <person name="Brachmann A."/>
            <person name="Chablais R."/>
            <person name="Cochard B."/>
            <person name="Lefort F."/>
        </authorList>
    </citation>
    <scope>NUCLEOTIDE SEQUENCE [LARGE SCALE GENOMIC DNA]</scope>
    <source>
        <strain evidence="2 3">UBMA197</strain>
    </source>
</reference>
<comment type="caution">
    <text evidence="2">The sequence shown here is derived from an EMBL/GenBank/DDBJ whole genome shotgun (WGS) entry which is preliminary data.</text>
</comment>
<sequence length="148" mass="15169">MENLFIESPACRAQLFSALDRVTNLATESYQDASTALPEVAAPSIAPDAVAPLTEPRSALSNAFALAVAVALACVAAFFSIAGMAEIFPGAPVAVMVLAGSLEAGKLIIAPGAFGLVAAVALAGVARSSASRAWTRRSRFRSHIAERP</sequence>
<keyword evidence="1" id="KW-0472">Membrane</keyword>
<dbReference type="AlphaFoldDB" id="A0A1Y2JX51"/>
<keyword evidence="1" id="KW-1133">Transmembrane helix</keyword>
<gene>
    <name evidence="2" type="ORF">BSZ19_02635</name>
</gene>